<name>A0A2W2BV91_9HYPH</name>
<dbReference type="InterPro" id="IPR013216">
    <property type="entry name" value="Methyltransf_11"/>
</dbReference>
<keyword evidence="2" id="KW-0808">Transferase</keyword>
<evidence type="ECO:0000313" key="2">
    <source>
        <dbReference type="EMBL" id="PZF77396.1"/>
    </source>
</evidence>
<evidence type="ECO:0000259" key="1">
    <source>
        <dbReference type="Pfam" id="PF08241"/>
    </source>
</evidence>
<proteinExistence type="predicted"/>
<dbReference type="SUPFAM" id="SSF53335">
    <property type="entry name" value="S-adenosyl-L-methionine-dependent methyltransferases"/>
    <property type="match status" value="1"/>
</dbReference>
<dbReference type="Gene3D" id="3.40.50.150">
    <property type="entry name" value="Vaccinia Virus protein VP39"/>
    <property type="match status" value="1"/>
</dbReference>
<dbReference type="GO" id="GO:0032259">
    <property type="term" value="P:methylation"/>
    <property type="evidence" value="ECO:0007669"/>
    <property type="project" value="UniProtKB-KW"/>
</dbReference>
<dbReference type="EMBL" id="QKVK01000003">
    <property type="protein sequence ID" value="PZF77396.1"/>
    <property type="molecule type" value="Genomic_DNA"/>
</dbReference>
<sequence length="246" mass="26872">MDIVDLREFYGSRLGLATRRSLAGRLKPRLAALPGARVMGLGYAMPYLSDCIVKPEAQLAFMMARQGVFRWPESGAVQSALVDECDLPLLESVVDVALVVHGLELTDAPQEMLREIWRVLAPQGRLFMVVPNRRGVWARFDTSPFGHGQPFSKPQLSALLKESQFSVVSWSYALYFPPSTSAAVLSAAPAIEGLGSRLMPALSGAIIVEAAKQVYAVAQGKRLRRIPARTRPTLAPVPAKGAWRHP</sequence>
<dbReference type="GO" id="GO:0008757">
    <property type="term" value="F:S-adenosylmethionine-dependent methyltransferase activity"/>
    <property type="evidence" value="ECO:0007669"/>
    <property type="project" value="InterPro"/>
</dbReference>
<dbReference type="RefSeq" id="WP_111197815.1">
    <property type="nucleotide sequence ID" value="NZ_QKVK01000003.1"/>
</dbReference>
<protein>
    <submittedName>
        <fullName evidence="2">Methyltransferase type 11</fullName>
    </submittedName>
</protein>
<dbReference type="Proteomes" id="UP000248795">
    <property type="component" value="Unassembled WGS sequence"/>
</dbReference>
<accession>A0A2W2BV91</accession>
<reference evidence="3" key="1">
    <citation type="submission" date="2018-06" db="EMBL/GenBank/DDBJ databases">
        <title>Aestuariibacter litoralis strain KCTC 52945T.</title>
        <authorList>
            <person name="Li X."/>
            <person name="Salam N."/>
            <person name="Li J.-L."/>
            <person name="Chen Y.-M."/>
            <person name="Yang Z.-W."/>
            <person name="Zhang L.-Y."/>
            <person name="Han M.-X."/>
            <person name="Xiao M."/>
            <person name="Li W.-J."/>
        </authorList>
    </citation>
    <scope>NUCLEOTIDE SEQUENCE [LARGE SCALE GENOMIC DNA]</scope>
    <source>
        <strain evidence="3">KCTC 52945</strain>
    </source>
</reference>
<dbReference type="Pfam" id="PF08241">
    <property type="entry name" value="Methyltransf_11"/>
    <property type="match status" value="1"/>
</dbReference>
<organism evidence="2 3">
    <name type="scientific">Aestuariivirga litoralis</name>
    <dbReference type="NCBI Taxonomy" id="2650924"/>
    <lineage>
        <taxon>Bacteria</taxon>
        <taxon>Pseudomonadati</taxon>
        <taxon>Pseudomonadota</taxon>
        <taxon>Alphaproteobacteria</taxon>
        <taxon>Hyphomicrobiales</taxon>
        <taxon>Aestuariivirgaceae</taxon>
        <taxon>Aestuariivirga</taxon>
    </lineage>
</organism>
<feature type="domain" description="Methyltransferase type 11" evidence="1">
    <location>
        <begin position="77"/>
        <end position="127"/>
    </location>
</feature>
<dbReference type="InterPro" id="IPR029063">
    <property type="entry name" value="SAM-dependent_MTases_sf"/>
</dbReference>
<keyword evidence="2" id="KW-0489">Methyltransferase</keyword>
<comment type="caution">
    <text evidence="2">The sequence shown here is derived from an EMBL/GenBank/DDBJ whole genome shotgun (WGS) entry which is preliminary data.</text>
</comment>
<keyword evidence="3" id="KW-1185">Reference proteome</keyword>
<gene>
    <name evidence="2" type="ORF">DK847_08730</name>
</gene>
<evidence type="ECO:0000313" key="3">
    <source>
        <dbReference type="Proteomes" id="UP000248795"/>
    </source>
</evidence>
<dbReference type="AlphaFoldDB" id="A0A2W2BV91"/>